<dbReference type="AlphaFoldDB" id="A0A183GF24"/>
<dbReference type="GO" id="GO:0019829">
    <property type="term" value="F:ATPase-coupled monoatomic cation transmembrane transporter activity"/>
    <property type="evidence" value="ECO:0007669"/>
    <property type="project" value="InterPro"/>
</dbReference>
<keyword evidence="9" id="KW-1185">Reference proteome</keyword>
<dbReference type="InterPro" id="IPR001757">
    <property type="entry name" value="P_typ_ATPase"/>
</dbReference>
<evidence type="ECO:0000259" key="7">
    <source>
        <dbReference type="Pfam" id="PF00122"/>
    </source>
</evidence>
<evidence type="ECO:0000256" key="1">
    <source>
        <dbReference type="ARBA" id="ARBA00004370"/>
    </source>
</evidence>
<dbReference type="EMBL" id="UZAH01032586">
    <property type="protein sequence ID" value="VDP22713.1"/>
    <property type="molecule type" value="Genomic_DNA"/>
</dbReference>
<accession>A0A183GF24</accession>
<evidence type="ECO:0000313" key="9">
    <source>
        <dbReference type="Proteomes" id="UP000050761"/>
    </source>
</evidence>
<evidence type="ECO:0000313" key="10">
    <source>
        <dbReference type="WBParaSite" id="HPBE_0002097501-mRNA-1"/>
    </source>
</evidence>
<dbReference type="SUPFAM" id="SSF81660">
    <property type="entry name" value="Metal cation-transporting ATPase, ATP-binding domain N"/>
    <property type="match status" value="1"/>
</dbReference>
<dbReference type="InterPro" id="IPR023299">
    <property type="entry name" value="ATPase_P-typ_cyto_dom_N"/>
</dbReference>
<evidence type="ECO:0000313" key="8">
    <source>
        <dbReference type="EMBL" id="VDP22713.1"/>
    </source>
</evidence>
<evidence type="ECO:0000256" key="3">
    <source>
        <dbReference type="ARBA" id="ARBA00022723"/>
    </source>
</evidence>
<dbReference type="Gene3D" id="2.70.150.10">
    <property type="entry name" value="Calcium-transporting ATPase, cytoplasmic transduction domain A"/>
    <property type="match status" value="1"/>
</dbReference>
<evidence type="ECO:0000256" key="6">
    <source>
        <dbReference type="RuleBase" id="RU362081"/>
    </source>
</evidence>
<evidence type="ECO:0000256" key="5">
    <source>
        <dbReference type="ARBA" id="ARBA00023136"/>
    </source>
</evidence>
<dbReference type="GO" id="GO:0016020">
    <property type="term" value="C:membrane"/>
    <property type="evidence" value="ECO:0007669"/>
    <property type="project" value="UniProtKB-SubCell"/>
</dbReference>
<dbReference type="SUPFAM" id="SSF81653">
    <property type="entry name" value="Calcium ATPase, transduction domain A"/>
    <property type="match status" value="1"/>
</dbReference>
<dbReference type="PANTHER" id="PTHR46594:SF4">
    <property type="entry name" value="P-TYPE CATION-TRANSPORTING ATPASE"/>
    <property type="match status" value="1"/>
</dbReference>
<feature type="transmembrane region" description="Helical" evidence="6">
    <location>
        <begin position="192"/>
        <end position="216"/>
    </location>
</feature>
<keyword evidence="5 6" id="KW-0472">Membrane</keyword>
<keyword evidence="6" id="KW-0547">Nucleotide-binding</keyword>
<gene>
    <name evidence="8" type="ORF">HPBE_LOCUS20974</name>
</gene>
<dbReference type="Pfam" id="PF00702">
    <property type="entry name" value="Hydrolase"/>
    <property type="match status" value="1"/>
</dbReference>
<dbReference type="PANTHER" id="PTHR46594">
    <property type="entry name" value="P-TYPE CATION-TRANSPORTING ATPASE"/>
    <property type="match status" value="1"/>
</dbReference>
<evidence type="ECO:0000256" key="4">
    <source>
        <dbReference type="ARBA" id="ARBA00022989"/>
    </source>
</evidence>
<dbReference type="PRINTS" id="PR00119">
    <property type="entry name" value="CATATPASE"/>
</dbReference>
<sequence>MDVLIVLATTIAFTYSIAVLVIALVLRWPSSPMTFFDVPPMLIVFISLGRMLEHKAKGKTSEALSRLMSLQAKEATLVTMDSEGRVTSEKGINIELVQRNDLIKVMPGAKVPVDGIVVNGSSSADESFITGESMPVVKKPGSIVIGGSVNQKGGLIIQATLVGQDSTLSQIVRLVEEAQTNKAPIQQMADRIAGYFVPAVILLALITLFAWTIIGYTSKKYVDMASTARFESVMKVAFEAAITVLAIACPCSLGLATPTAVMVGTGVGATNGILIKGGEPLETVHKVTTVIFDKTGTITEGRPRVISVLTLRSPLDMPLKMLVLICGSAESQSEHPIGAAITNFAKQWLREPSWAAVSRFHVSAGHGVSCQISGVRKSMSSLSAVNGPALLDGEEMVVDDSNVIHKQVSCMPISNTNKDSDTYEVVIGSERMMERHGITVDQVAVAALAAEQQNGHISVLCAINGERFYFELIGFRKPYHQQLHDAEEKCPPFSKPVASAILVRFRDREAARRQRRARHRLLTLAFYCYMCLK</sequence>
<reference evidence="10" key="2">
    <citation type="submission" date="2019-09" db="UniProtKB">
        <authorList>
            <consortium name="WormBaseParasite"/>
        </authorList>
    </citation>
    <scope>IDENTIFICATION</scope>
</reference>
<dbReference type="PROSITE" id="PS00154">
    <property type="entry name" value="ATPASE_E1_E2"/>
    <property type="match status" value="1"/>
</dbReference>
<comment type="similarity">
    <text evidence="6">Belongs to the cation transport ATPase (P-type) (TC 3.A.3) family. Type IB subfamily.</text>
</comment>
<keyword evidence="3 6" id="KW-0479">Metal-binding</keyword>
<dbReference type="GO" id="GO:0046872">
    <property type="term" value="F:metal ion binding"/>
    <property type="evidence" value="ECO:0007669"/>
    <property type="project" value="UniProtKB-KW"/>
</dbReference>
<dbReference type="FunFam" id="2.70.150.10:FF:000002">
    <property type="entry name" value="Copper-transporting ATPase 1, putative"/>
    <property type="match status" value="1"/>
</dbReference>
<keyword evidence="2 6" id="KW-0812">Transmembrane</keyword>
<dbReference type="NCBIfam" id="TIGR01525">
    <property type="entry name" value="ATPase-IB_hvy"/>
    <property type="match status" value="1"/>
</dbReference>
<feature type="domain" description="P-type ATPase A" evidence="7">
    <location>
        <begin position="75"/>
        <end position="176"/>
    </location>
</feature>
<name>A0A183GF24_HELPZ</name>
<dbReference type="InterPro" id="IPR023298">
    <property type="entry name" value="ATPase_P-typ_TM_dom_sf"/>
</dbReference>
<dbReference type="InterPro" id="IPR027256">
    <property type="entry name" value="P-typ_ATPase_IB"/>
</dbReference>
<dbReference type="WBParaSite" id="HPBE_0002097501-mRNA-1">
    <property type="protein sequence ID" value="HPBE_0002097501-mRNA-1"/>
    <property type="gene ID" value="HPBE_0002097501"/>
</dbReference>
<dbReference type="InterPro" id="IPR018303">
    <property type="entry name" value="ATPase_P-typ_P_site"/>
</dbReference>
<dbReference type="InterPro" id="IPR008250">
    <property type="entry name" value="ATPase_P-typ_transduc_dom_A_sf"/>
</dbReference>
<comment type="subcellular location">
    <subcellularLocation>
        <location evidence="1 6">Membrane</location>
    </subcellularLocation>
</comment>
<comment type="caution">
    <text evidence="6">Lacks conserved residue(s) required for the propagation of feature annotation.</text>
</comment>
<reference evidence="8 9" key="1">
    <citation type="submission" date="2018-11" db="EMBL/GenBank/DDBJ databases">
        <authorList>
            <consortium name="Pathogen Informatics"/>
        </authorList>
    </citation>
    <scope>NUCLEOTIDE SEQUENCE [LARGE SCALE GENOMIC DNA]</scope>
</reference>
<dbReference type="SUPFAM" id="SSF81665">
    <property type="entry name" value="Calcium ATPase, transmembrane domain M"/>
    <property type="match status" value="1"/>
</dbReference>
<dbReference type="NCBIfam" id="TIGR01494">
    <property type="entry name" value="ATPase_P-type"/>
    <property type="match status" value="1"/>
</dbReference>
<dbReference type="OrthoDB" id="432719at2759"/>
<dbReference type="GO" id="GO:0005524">
    <property type="term" value="F:ATP binding"/>
    <property type="evidence" value="ECO:0007669"/>
    <property type="project" value="UniProtKB-UniRule"/>
</dbReference>
<keyword evidence="6" id="KW-0067">ATP-binding</keyword>
<evidence type="ECO:0000256" key="2">
    <source>
        <dbReference type="ARBA" id="ARBA00022692"/>
    </source>
</evidence>
<keyword evidence="4 6" id="KW-1133">Transmembrane helix</keyword>
<dbReference type="InterPro" id="IPR059000">
    <property type="entry name" value="ATPase_P-type_domA"/>
</dbReference>
<protein>
    <submittedName>
        <fullName evidence="10">P-type Cu(+) transporter</fullName>
    </submittedName>
</protein>
<proteinExistence type="inferred from homology"/>
<organism evidence="9 10">
    <name type="scientific">Heligmosomoides polygyrus</name>
    <name type="common">Parasitic roundworm</name>
    <dbReference type="NCBI Taxonomy" id="6339"/>
    <lineage>
        <taxon>Eukaryota</taxon>
        <taxon>Metazoa</taxon>
        <taxon>Ecdysozoa</taxon>
        <taxon>Nematoda</taxon>
        <taxon>Chromadorea</taxon>
        <taxon>Rhabditida</taxon>
        <taxon>Rhabditina</taxon>
        <taxon>Rhabditomorpha</taxon>
        <taxon>Strongyloidea</taxon>
        <taxon>Heligmosomidae</taxon>
        <taxon>Heligmosomoides</taxon>
    </lineage>
</organism>
<dbReference type="Pfam" id="PF00122">
    <property type="entry name" value="E1-E2_ATPase"/>
    <property type="match status" value="1"/>
</dbReference>
<dbReference type="Gene3D" id="3.40.1110.10">
    <property type="entry name" value="Calcium-transporting ATPase, cytoplasmic domain N"/>
    <property type="match status" value="1"/>
</dbReference>
<dbReference type="Proteomes" id="UP000050761">
    <property type="component" value="Unassembled WGS sequence"/>
</dbReference>
<dbReference type="GO" id="GO:0016887">
    <property type="term" value="F:ATP hydrolysis activity"/>
    <property type="evidence" value="ECO:0007669"/>
    <property type="project" value="InterPro"/>
</dbReference>
<accession>A0A3P8FKT3</accession>